<dbReference type="InterPro" id="IPR002125">
    <property type="entry name" value="CMP_dCMP_dom"/>
</dbReference>
<dbReference type="PROSITE" id="PS00903">
    <property type="entry name" value="CYT_DCMP_DEAMINASES_1"/>
    <property type="match status" value="1"/>
</dbReference>
<evidence type="ECO:0000256" key="1">
    <source>
        <dbReference type="ARBA" id="ARBA00006576"/>
    </source>
</evidence>
<accession>A0A1G2U149</accession>
<evidence type="ECO:0000313" key="7">
    <source>
        <dbReference type="Proteomes" id="UP000177707"/>
    </source>
</evidence>
<evidence type="ECO:0000256" key="2">
    <source>
        <dbReference type="ARBA" id="ARBA00022723"/>
    </source>
</evidence>
<dbReference type="Proteomes" id="UP000177707">
    <property type="component" value="Unassembled WGS sequence"/>
</dbReference>
<evidence type="ECO:0000256" key="3">
    <source>
        <dbReference type="ARBA" id="ARBA00022801"/>
    </source>
</evidence>
<dbReference type="GO" id="GO:0004132">
    <property type="term" value="F:dCMP deaminase activity"/>
    <property type="evidence" value="ECO:0007669"/>
    <property type="project" value="TreeGrafter"/>
</dbReference>
<keyword evidence="4" id="KW-0862">Zinc</keyword>
<dbReference type="Gene3D" id="3.40.140.10">
    <property type="entry name" value="Cytidine Deaminase, domain 2"/>
    <property type="match status" value="1"/>
</dbReference>
<organism evidence="6 7">
    <name type="scientific">Candidatus Zambryskibacteria bacterium RIFCSPLOWO2_01_FULL_39_39</name>
    <dbReference type="NCBI Taxonomy" id="1802758"/>
    <lineage>
        <taxon>Bacteria</taxon>
        <taxon>Candidatus Zambryskiibacteriota</taxon>
    </lineage>
</organism>
<reference evidence="6 7" key="1">
    <citation type="journal article" date="2016" name="Nat. Commun.">
        <title>Thousands of microbial genomes shed light on interconnected biogeochemical processes in an aquifer system.</title>
        <authorList>
            <person name="Anantharaman K."/>
            <person name="Brown C.T."/>
            <person name="Hug L.A."/>
            <person name="Sharon I."/>
            <person name="Castelle C.J."/>
            <person name="Probst A.J."/>
            <person name="Thomas B.C."/>
            <person name="Singh A."/>
            <person name="Wilkins M.J."/>
            <person name="Karaoz U."/>
            <person name="Brodie E.L."/>
            <person name="Williams K.H."/>
            <person name="Hubbard S.S."/>
            <person name="Banfield J.F."/>
        </authorList>
    </citation>
    <scope>NUCLEOTIDE SEQUENCE [LARGE SCALE GENOMIC DNA]</scope>
</reference>
<dbReference type="STRING" id="1802758.A3A96_04035"/>
<protein>
    <recommendedName>
        <fullName evidence="5">CMP/dCMP-type deaminase domain-containing protein</fullName>
    </recommendedName>
</protein>
<evidence type="ECO:0000259" key="5">
    <source>
        <dbReference type="PROSITE" id="PS51747"/>
    </source>
</evidence>
<evidence type="ECO:0000256" key="4">
    <source>
        <dbReference type="ARBA" id="ARBA00022833"/>
    </source>
</evidence>
<dbReference type="InterPro" id="IPR016192">
    <property type="entry name" value="APOBEC/CMP_deaminase_Zn-bd"/>
</dbReference>
<keyword evidence="2" id="KW-0479">Metal-binding</keyword>
<dbReference type="PANTHER" id="PTHR11086:SF18">
    <property type="entry name" value="DEOXYCYTIDYLATE DEAMINASE"/>
    <property type="match status" value="1"/>
</dbReference>
<gene>
    <name evidence="6" type="ORF">A3A96_04035</name>
</gene>
<dbReference type="Pfam" id="PF00383">
    <property type="entry name" value="dCMP_cyt_deam_1"/>
    <property type="match status" value="1"/>
</dbReference>
<dbReference type="GO" id="GO:0008270">
    <property type="term" value="F:zinc ion binding"/>
    <property type="evidence" value="ECO:0007669"/>
    <property type="project" value="InterPro"/>
</dbReference>
<dbReference type="InterPro" id="IPR015517">
    <property type="entry name" value="dCMP_deaminase-rel"/>
</dbReference>
<keyword evidence="3" id="KW-0378">Hydrolase</keyword>
<dbReference type="EMBL" id="MHWB01000003">
    <property type="protein sequence ID" value="OHB02572.1"/>
    <property type="molecule type" value="Genomic_DNA"/>
</dbReference>
<comment type="caution">
    <text evidence="6">The sequence shown here is derived from an EMBL/GenBank/DDBJ whole genome shotgun (WGS) entry which is preliminary data.</text>
</comment>
<dbReference type="PROSITE" id="PS51747">
    <property type="entry name" value="CYT_DCMP_DEAMINASES_2"/>
    <property type="match status" value="1"/>
</dbReference>
<evidence type="ECO:0000313" key="6">
    <source>
        <dbReference type="EMBL" id="OHB02572.1"/>
    </source>
</evidence>
<sequence>MDNLIAYIPVLNQQYAEWLKGHQRPSLFLIDQGLAEKLVPRLARNIIARSTARVLDNILSEMLVHDVSILTVVYPRIICYQPVMPNDDVSHAYAHEYRLTGQTFENVWGRWDMTAVTRQEPVIPDLEVSSEEIDRLRMESARKLAQASPDWWRQIGALAFRDGEVIACAYNAHKPNEYETALFSDPRINFDAGDPLGAEVYLSLHAEKGLIGVCAREGVRLKGASVYVTTFPCADCARYLAETQIKELFFSDGYSVLGGLRTLQAAGIRIVQVKKVPESA</sequence>
<proteinExistence type="inferred from homology"/>
<dbReference type="AlphaFoldDB" id="A0A1G2U149"/>
<dbReference type="GO" id="GO:0005737">
    <property type="term" value="C:cytoplasm"/>
    <property type="evidence" value="ECO:0007669"/>
    <property type="project" value="TreeGrafter"/>
</dbReference>
<comment type="similarity">
    <text evidence="1">Belongs to the cytidine and deoxycytidylate deaminase family.</text>
</comment>
<dbReference type="SUPFAM" id="SSF53927">
    <property type="entry name" value="Cytidine deaminase-like"/>
    <property type="match status" value="1"/>
</dbReference>
<name>A0A1G2U149_9BACT</name>
<dbReference type="PANTHER" id="PTHR11086">
    <property type="entry name" value="DEOXYCYTIDYLATE DEAMINASE-RELATED"/>
    <property type="match status" value="1"/>
</dbReference>
<feature type="domain" description="CMP/dCMP-type deaminase" evidence="5">
    <location>
        <begin position="132"/>
        <end position="270"/>
    </location>
</feature>
<dbReference type="InterPro" id="IPR016193">
    <property type="entry name" value="Cytidine_deaminase-like"/>
</dbReference>